<evidence type="ECO:0000313" key="2">
    <source>
        <dbReference type="EMBL" id="KAL2632225.1"/>
    </source>
</evidence>
<dbReference type="EMBL" id="JBHFFA010000004">
    <property type="protein sequence ID" value="KAL2632225.1"/>
    <property type="molecule type" value="Genomic_DNA"/>
</dbReference>
<reference evidence="2 3" key="1">
    <citation type="submission" date="2024-09" db="EMBL/GenBank/DDBJ databases">
        <title>Chromosome-scale assembly of Riccia fluitans.</title>
        <authorList>
            <person name="Paukszto L."/>
            <person name="Sawicki J."/>
            <person name="Karawczyk K."/>
            <person name="Piernik-Szablinska J."/>
            <person name="Szczecinska M."/>
            <person name="Mazdziarz M."/>
        </authorList>
    </citation>
    <scope>NUCLEOTIDE SEQUENCE [LARGE SCALE GENOMIC DNA]</scope>
    <source>
        <strain evidence="2">Rf_01</strain>
        <tissue evidence="2">Aerial parts of the thallus</tissue>
    </source>
</reference>
<feature type="compositionally biased region" description="Polar residues" evidence="1">
    <location>
        <begin position="76"/>
        <end position="96"/>
    </location>
</feature>
<name>A0ABD1YNA7_9MARC</name>
<dbReference type="Proteomes" id="UP001605036">
    <property type="component" value="Unassembled WGS sequence"/>
</dbReference>
<evidence type="ECO:0000256" key="1">
    <source>
        <dbReference type="SAM" id="MobiDB-lite"/>
    </source>
</evidence>
<feature type="region of interest" description="Disordered" evidence="1">
    <location>
        <begin position="65"/>
        <end position="150"/>
    </location>
</feature>
<protein>
    <submittedName>
        <fullName evidence="2">Uncharacterized protein</fullName>
    </submittedName>
</protein>
<evidence type="ECO:0000313" key="3">
    <source>
        <dbReference type="Proteomes" id="UP001605036"/>
    </source>
</evidence>
<comment type="caution">
    <text evidence="2">The sequence shown here is derived from an EMBL/GenBank/DDBJ whole genome shotgun (WGS) entry which is preliminary data.</text>
</comment>
<organism evidence="2 3">
    <name type="scientific">Riccia fluitans</name>
    <dbReference type="NCBI Taxonomy" id="41844"/>
    <lineage>
        <taxon>Eukaryota</taxon>
        <taxon>Viridiplantae</taxon>
        <taxon>Streptophyta</taxon>
        <taxon>Embryophyta</taxon>
        <taxon>Marchantiophyta</taxon>
        <taxon>Marchantiopsida</taxon>
        <taxon>Marchantiidae</taxon>
        <taxon>Marchantiales</taxon>
        <taxon>Ricciaceae</taxon>
        <taxon>Riccia</taxon>
    </lineage>
</organism>
<proteinExistence type="predicted"/>
<feature type="compositionally biased region" description="Basic and acidic residues" evidence="1">
    <location>
        <begin position="100"/>
        <end position="123"/>
    </location>
</feature>
<gene>
    <name evidence="2" type="ORF">R1flu_016911</name>
</gene>
<keyword evidence="3" id="KW-1185">Reference proteome</keyword>
<sequence>MALVQVKQAFRVGLVQRVSRYVSPPNPSSPTSFLWKMDSMSKQRRNVILAQVAECRSTFFTTTISEAGGESAQGVEPTTNDADASQNPQTGFSSVTDPDLLDRTYGHEQEDHQTVADASHEHFASSTGEGEGMEETGYDMSKVSRPAGDE</sequence>
<dbReference type="AlphaFoldDB" id="A0ABD1YNA7"/>
<accession>A0ABD1YNA7</accession>